<dbReference type="PANTHER" id="PTHR34819:SF3">
    <property type="entry name" value="CELL SURFACE PROTEIN"/>
    <property type="match status" value="1"/>
</dbReference>
<evidence type="ECO:0000256" key="2">
    <source>
        <dbReference type="SAM" id="MobiDB-lite"/>
    </source>
</evidence>
<dbReference type="Proteomes" id="UP000321580">
    <property type="component" value="Unassembled WGS sequence"/>
</dbReference>
<evidence type="ECO:0000313" key="5">
    <source>
        <dbReference type="Proteomes" id="UP000321580"/>
    </source>
</evidence>
<feature type="region of interest" description="Disordered" evidence="2">
    <location>
        <begin position="489"/>
        <end position="519"/>
    </location>
</feature>
<dbReference type="InterPro" id="IPR055354">
    <property type="entry name" value="DUF7507"/>
</dbReference>
<keyword evidence="5" id="KW-1185">Reference proteome</keyword>
<keyword evidence="1" id="KW-0677">Repeat</keyword>
<feature type="region of interest" description="Disordered" evidence="2">
    <location>
        <begin position="355"/>
        <end position="377"/>
    </location>
</feature>
<dbReference type="InterPro" id="IPR051172">
    <property type="entry name" value="Chlamydia_OmcB"/>
</dbReference>
<proteinExistence type="predicted"/>
<feature type="compositionally biased region" description="Acidic residues" evidence="2">
    <location>
        <begin position="367"/>
        <end position="377"/>
    </location>
</feature>
<dbReference type="InterPro" id="IPR047589">
    <property type="entry name" value="DUF11_rpt"/>
</dbReference>
<feature type="non-terminal residue" evidence="4">
    <location>
        <position position="1"/>
    </location>
</feature>
<organism evidence="4 5">
    <name type="scientific">Phaeodactylibacter luteus</name>
    <dbReference type="NCBI Taxonomy" id="1564516"/>
    <lineage>
        <taxon>Bacteria</taxon>
        <taxon>Pseudomonadati</taxon>
        <taxon>Bacteroidota</taxon>
        <taxon>Saprospiria</taxon>
        <taxon>Saprospirales</taxon>
        <taxon>Haliscomenobacteraceae</taxon>
        <taxon>Phaeodactylibacter</taxon>
    </lineage>
</organism>
<dbReference type="InterPro" id="IPR001434">
    <property type="entry name" value="OmcB-like_DUF11"/>
</dbReference>
<gene>
    <name evidence="4" type="ORF">FRY97_03945</name>
</gene>
<dbReference type="Pfam" id="PF01345">
    <property type="entry name" value="DUF11"/>
    <property type="match status" value="5"/>
</dbReference>
<sequence length="3480" mass="364589">EAVDTDDETVTADQEPALALSKTAAPQTYTAVGDEIVYTLVVTNIGNVTLAPVVVTDPLTGLSESFPTLLPGSSETIYTSYFIQSEDIQSGEVLNTASVAGTPPNDGPEVTDEDEEVVTLLYADLSLIKEVSDVNPNVGDVVTFTITLQNSGPDTATGVEVRDDVPEGYSNISAISGGGTVVGNTITWIVPSIGAGAFQSFTFDAAVEPSEAAADYINNAEVSAADQYDPDSSPGNDDGDQSEDDEDRAIVEPIFIDLSVEKSVSDATPDVMTTVVYTVSLTNAGPGVATEVALEDIIPSGIADITGISGGGVLNGTVVRWENLTLAAGETQTFSYEATVLPTGNYTNTVQVAEAKEYDIDSTPGNDDGDQSEDDEDRAVLSPEAIIDLELDKNINNQFPLVGEVVAFTIDLSNQGPSVATGVAVTDKLPNGYLFTEAQPSQGTYNPSNGRWNVGTLPANGTATLTLYAEVRMTGDYTNLAEVTAANEQDIDSAPGNGVDTDGDGQVQNDPGDEDDGDGVIVSPERLIDLELVKTVNDATPVAGQTVTFEIAVANEGPFIATGVEVTDLLPSGFTFVQAYPFSYNPTTGVWPVGSLGAGSSRSLFIDAIVNPEGDYRNVAFVSAADQRDMDSVPGNGADSNDNGMFPSEDEHDEDDGDDVQIIIEQLIDLELEKSVAPASAFTGDTVSFTITLVNQGPSHATGVEVADQLPSGFAFLSAAPGYDAESGIWMVGNLQAGESTELVIQAIVNAAGSYLNLAEVAAANEPDIDSTPGNGVDTDGDGDFTDDSGDEDDGDGAELNVPCDISALTTDVRCDDNGTPADSSDDTYTFTLTVMNEGGGSEGWTAVWQGQQLSGTYGVPQVFGPYNIEQTGNVTFFARDSDDPSCLAPAGAIAPATCSQDCAVTLTSVETFCDGNGTPGDPTDDVFYFNLAADAFNAGVGYRLFVAGEQVHNYAVFGGQPAQNVGPFPIIGGAIEVTISADEVTGCELATMVDPPAACSFDCSITPQVVNIRCMDNGTPADAADDRFFADLLITANNSGSNGWDASNGETGFYGELMTTPLYPIAGGPVSLSFTDSENAACTAAIALTPPATCSEQCLITSAEASNVVCDDNGTPANPADDTFTFQITVEGVNTAGSWTAAGGQSGFYGQPASFGPYAIADYPQVTVLITDGEDLSCTQAVEVTAPSACSDACTIDLMVAQEPYCSDNGTPSDPTDDVYYIDVLISGSNLGNGWSAIGDTQGNTIGLYNQVSTFGPYLPGQEISLGFTDNSAPACSAVLSRAMPAGTCSDVCNITITNVNTPCLDNGTPFDGSDDQYFVTMYISGSNTSGSWNGPDGRTGPYNDPEYFGPYPISAGMRTISIADAGDSGCSATVTVMPPPPCVDCKITPELIGMICDDNGTPSDPADDQYYAEVTATGEGSAASTWRWRMVPGGTYQALAPYGETAWVGPFPIAGGNKTVRISDGGDNGCTADLLLIAPAPCAVQPCSLAATVAGVVCEDNGTPTDPTDDTFSFDFNVEAAHTDLTDWTAIINGELVNGSLGTTALSGFAVGEDLLITAINLAGAPDCQAEPIVVEAPGACSDDCAIAATATAPQCDDNGTPFDPSDDTYRFVLTVAAVNNAATGWTAVINGQTYTEPYGSLLITGVPAAQNLLIQGLHAIGDPSCQAAPIEIAATGVCAEDAPCNLQATVVDGTILCDDNGTPGNPADDSFTFGLLVENSGAGTSWMANNGTTGAYGQVATFGPFPAADAGGTLSFTVEDADQESCGVSFEVAVPNCTNDCNLDANILNMACDDQGTADPLDDTYAFDLVIHGSHVGETWTAENGTAGTFGDTISFGPYLIAEGNVTFNVTPDANDNCVLTVLVTAPHPCSVAPCGISAQALDVACNNAGTPESPADDTFTFSVLIDGDDVGANWIAYNAAGLPVQFGLFGVPAPINASYLIAEGDALITIRDLSNPDCEFLLEVPAPAPCSVAPCEILAQAAASACDDNGTPADPSDDTFTFTLRVTGGGDSFVSELEGVAGAYDTTYTFGPYPVGQDLAFSIADAAQDTCTATVVVEAPNACSNVEQPCDIASVSAFNINCDDQGTADASDDLFTFQLLVLSNGAPGGTAGWALDLGGQAITGAFNEPSVVIEVPATITGEGGTLSIQVYDANSTDCFQALTFSLPIALQLECPEDTDQASRLQTVQYLDGVLEDSSPQLHALCEQVGGAAVGSFMDTASFTVEQGGAYTFVLFSALPQEDGYGMLYEGPYQPLMPCNNLIDTTAALEDDWAPVPLGGLATWPTAGLEPVRALTAQLSPNEVYTLLSTTMQAGAQGAYRWVVFTQDGGSLQSTVQPGWRTDTATVAYGLFCTDVGHLLGNSVSRAYTGDVELEDFCGVDSLFFNDQLLADGDCSAQVINRTFTVMDIRGNTSSCAQEITVKQPEVGDVQMPRLFSRYDCADEWLADANGHPHPQASGYPYVQAAFGVHTLEEPYCNLSAVYTDGPEVAECAGTYAFERTWSIMDSCEPDGVRTFVQTIKVGDFSAPVVNCATATHYCPVLEDDIMLFPTDPFDCSATIEVPMPEVEDACSDTWTVLTEVLSVQPDGQGNMNLVALDTLFSGDLRLITGLEIGEYKFRYTVTDDCGNTTEQLCHFRVADQSEPVAICTNGLNVSVGGFGLARLYTQHIDAGSYDNCGVDSIRVRRVYERDEADCSGLPEPVYGQWGSYVEFSCCDAGTYVTVELRVADIHGNVNMCWTDILVEDKTLPTCYGLEDVAADCSDLPAAFDPYDLHQLDSLFGTAHVIDNCSAETVELEPMVALTSCGAGTITRRFIAIDRVGNISADTFLQVVTLGGAGGFDVRFPADVRVAPGGYQSGDLPVAGLWVNGCDSVGITFTDTLVAGGAAACARILRTYEVTNWCTFDGTGADTLSRDPACLGLPGQAPVWLLSRPGGLYVDADSLALNSFPEAGVRDTLCNGQTNPEGYWQKVPNTGRWYYTQVIYLEDGSFEPYAIVFPKDSLVYSADLSADSVRLYASLCDSVTVSHRDSLVYHGGYACYQVWRTWEVTNWDEYDGLSGAVVVGRNEGCDSLPGLAEVWAHRQLDTAYIDADSLFANAFPLEGAKDTLCGGEGNPQGYWRGEASTGRWQYTQVLFVQDTAAPVITFTAPDAFCSFDANSCAGQAELAFTVTDSSTVGQWMSPEVSAFLDEGADGLLDGAVTLTGAYPNYRVQGTFPAGSHAIYVEAVRGCGEMAAAWIPFEIADCYVAAPPCYDALAIELIPLAPGTDIDGDGQADAAYAEVTMDYLMEAMDTIADCNGPIALGMNRSGEEPAAGNSLEKLILTCHDGESVEVELWSWDQAQNPYALQPDGTVGGRNYDRCVTTIHIQSVAGLCSPAPVRPGNEAGPVLPEGLMLGQNTPNPFMQATAIPFYLPKAGEARLTVRDMQGRVVFSKAGYFEAGAQQWELSREALPSTGVLAYTLQFGSERLTRQLIILE</sequence>
<dbReference type="OrthoDB" id="9805017at2"/>
<dbReference type="EMBL" id="VOOR01000006">
    <property type="protein sequence ID" value="TXB67553.1"/>
    <property type="molecule type" value="Genomic_DNA"/>
</dbReference>
<name>A0A5C6RZG3_9BACT</name>
<evidence type="ECO:0000259" key="3">
    <source>
        <dbReference type="PROSITE" id="PS50825"/>
    </source>
</evidence>
<evidence type="ECO:0000256" key="1">
    <source>
        <dbReference type="ARBA" id="ARBA00022737"/>
    </source>
</evidence>
<dbReference type="PROSITE" id="PS50825">
    <property type="entry name" value="HYR"/>
    <property type="match status" value="1"/>
</dbReference>
<feature type="region of interest" description="Disordered" evidence="2">
    <location>
        <begin position="629"/>
        <end position="655"/>
    </location>
</feature>
<feature type="domain" description="HYR" evidence="3">
    <location>
        <begin position="2549"/>
        <end position="2645"/>
    </location>
</feature>
<feature type="region of interest" description="Disordered" evidence="2">
    <location>
        <begin position="766"/>
        <end position="799"/>
    </location>
</feature>
<dbReference type="PANTHER" id="PTHR34819">
    <property type="entry name" value="LARGE CYSTEINE-RICH PERIPLASMIC PROTEIN OMCB"/>
    <property type="match status" value="1"/>
</dbReference>
<dbReference type="NCBIfam" id="TIGR01451">
    <property type="entry name" value="B_ant_repeat"/>
    <property type="match status" value="6"/>
</dbReference>
<comment type="caution">
    <text evidence="4">The sequence shown here is derived from an EMBL/GenBank/DDBJ whole genome shotgun (WGS) entry which is preliminary data.</text>
</comment>
<dbReference type="InterPro" id="IPR003410">
    <property type="entry name" value="HYR_dom"/>
</dbReference>
<dbReference type="InterPro" id="IPR013783">
    <property type="entry name" value="Ig-like_fold"/>
</dbReference>
<dbReference type="Gene3D" id="2.60.40.1170">
    <property type="entry name" value="Mu homology domain, subdomain B"/>
    <property type="match status" value="1"/>
</dbReference>
<feature type="region of interest" description="Disordered" evidence="2">
    <location>
        <begin position="224"/>
        <end position="245"/>
    </location>
</feature>
<protein>
    <submittedName>
        <fullName evidence="4">DUF11 domain-containing protein</fullName>
    </submittedName>
</protein>
<evidence type="ECO:0000313" key="4">
    <source>
        <dbReference type="EMBL" id="TXB67553.1"/>
    </source>
</evidence>
<reference evidence="4 5" key="1">
    <citation type="submission" date="2019-08" db="EMBL/GenBank/DDBJ databases">
        <title>Genome of Phaeodactylibacter luteus.</title>
        <authorList>
            <person name="Bowman J.P."/>
        </authorList>
    </citation>
    <scope>NUCLEOTIDE SEQUENCE [LARGE SCALE GENOMIC DNA]</scope>
    <source>
        <strain evidence="4 5">KCTC 42180</strain>
    </source>
</reference>
<feature type="compositionally biased region" description="Acidic residues" evidence="2">
    <location>
        <begin position="779"/>
        <end position="797"/>
    </location>
</feature>
<dbReference type="Pfam" id="PF24346">
    <property type="entry name" value="DUF7507"/>
    <property type="match status" value="1"/>
</dbReference>
<dbReference type="Gene3D" id="2.60.40.10">
    <property type="entry name" value="Immunoglobulins"/>
    <property type="match status" value="4"/>
</dbReference>
<accession>A0A5C6RZG3</accession>